<gene>
    <name evidence="2" type="ORF">M514_17161</name>
</gene>
<organism evidence="2">
    <name type="scientific">Trichuris suis</name>
    <name type="common">pig whipworm</name>
    <dbReference type="NCBI Taxonomy" id="68888"/>
    <lineage>
        <taxon>Eukaryota</taxon>
        <taxon>Metazoa</taxon>
        <taxon>Ecdysozoa</taxon>
        <taxon>Nematoda</taxon>
        <taxon>Enoplea</taxon>
        <taxon>Dorylaimia</taxon>
        <taxon>Trichinellida</taxon>
        <taxon>Trichuridae</taxon>
        <taxon>Trichuris</taxon>
    </lineage>
</organism>
<proteinExistence type="predicted"/>
<name>A0A085NMJ3_9BILA</name>
<sequence>MFSSFPVCQSIDWKECFENKWPHCQIGGRLRPNAMHWNAAERIQWKSHRAQFDPLMCKQQKEWSIDDDDDEEDADEKERTQKRVD</sequence>
<dbReference type="AlphaFoldDB" id="A0A085NMJ3"/>
<reference evidence="2" key="1">
    <citation type="journal article" date="2014" name="Nat. Genet.">
        <title>Genome and transcriptome of the porcine whipworm Trichuris suis.</title>
        <authorList>
            <person name="Jex A.R."/>
            <person name="Nejsum P."/>
            <person name="Schwarz E.M."/>
            <person name="Hu L."/>
            <person name="Young N.D."/>
            <person name="Hall R.S."/>
            <person name="Korhonen P.K."/>
            <person name="Liao S."/>
            <person name="Thamsborg S."/>
            <person name="Xia J."/>
            <person name="Xu P."/>
            <person name="Wang S."/>
            <person name="Scheerlinck J.P."/>
            <person name="Hofmann A."/>
            <person name="Sternberg P.W."/>
            <person name="Wang J."/>
            <person name="Gasser R.B."/>
        </authorList>
    </citation>
    <scope>NUCLEOTIDE SEQUENCE [LARGE SCALE GENOMIC DNA]</scope>
    <source>
        <strain evidence="2">DCEP-RM93F</strain>
    </source>
</reference>
<protein>
    <submittedName>
        <fullName evidence="2">Uncharacterized protein</fullName>
    </submittedName>
</protein>
<feature type="compositionally biased region" description="Acidic residues" evidence="1">
    <location>
        <begin position="65"/>
        <end position="75"/>
    </location>
</feature>
<feature type="region of interest" description="Disordered" evidence="1">
    <location>
        <begin position="61"/>
        <end position="85"/>
    </location>
</feature>
<feature type="compositionally biased region" description="Basic and acidic residues" evidence="1">
    <location>
        <begin position="76"/>
        <end position="85"/>
    </location>
</feature>
<dbReference type="EMBL" id="KL367486">
    <property type="protein sequence ID" value="KFD70689.1"/>
    <property type="molecule type" value="Genomic_DNA"/>
</dbReference>
<dbReference type="Proteomes" id="UP000030758">
    <property type="component" value="Unassembled WGS sequence"/>
</dbReference>
<accession>A0A085NMJ3</accession>
<evidence type="ECO:0000313" key="2">
    <source>
        <dbReference type="EMBL" id="KFD70689.1"/>
    </source>
</evidence>
<evidence type="ECO:0000256" key="1">
    <source>
        <dbReference type="SAM" id="MobiDB-lite"/>
    </source>
</evidence>